<gene>
    <name evidence="2" type="ORF">HMPREF9140_01480</name>
</gene>
<dbReference type="PATRIC" id="fig|883158.3.peg.1476"/>
<proteinExistence type="predicted"/>
<name>H1Q3J2_9BACT</name>
<evidence type="ECO:0000313" key="2">
    <source>
        <dbReference type="EMBL" id="EHO68819.1"/>
    </source>
</evidence>
<protein>
    <submittedName>
        <fullName evidence="2">Uncharacterized protein</fullName>
    </submittedName>
</protein>
<feature type="region of interest" description="Disordered" evidence="1">
    <location>
        <begin position="31"/>
        <end position="68"/>
    </location>
</feature>
<feature type="compositionally biased region" description="Acidic residues" evidence="1">
    <location>
        <begin position="51"/>
        <end position="61"/>
    </location>
</feature>
<dbReference type="EMBL" id="AGWK01000040">
    <property type="protein sequence ID" value="EHO68819.1"/>
    <property type="molecule type" value="Genomic_DNA"/>
</dbReference>
<dbReference type="Proteomes" id="UP000016023">
    <property type="component" value="Unassembled WGS sequence"/>
</dbReference>
<dbReference type="RefSeq" id="WP_006952956.1">
    <property type="nucleotide sequence ID" value="NZ_JH594522.1"/>
</dbReference>
<reference evidence="2 3" key="1">
    <citation type="submission" date="2011-12" db="EMBL/GenBank/DDBJ databases">
        <title>The Genome Sequence of Prevotella micans F0438.</title>
        <authorList>
            <consortium name="The Broad Institute Genome Sequencing Platform"/>
            <person name="Earl A."/>
            <person name="Ward D."/>
            <person name="Feldgarden M."/>
            <person name="Gevers D."/>
            <person name="Izard J."/>
            <person name="Baranova O.V."/>
            <person name="Blanton J.M."/>
            <person name="Wade W.G."/>
            <person name="Dewhirst F.E."/>
            <person name="Young S.K."/>
            <person name="Zeng Q."/>
            <person name="Gargeya S."/>
            <person name="Fitzgerald M."/>
            <person name="Haas B."/>
            <person name="Abouelleil A."/>
            <person name="Alvarado L."/>
            <person name="Arachchi H.M."/>
            <person name="Berlin A."/>
            <person name="Chapman S.B."/>
            <person name="Gearin G."/>
            <person name="Goldberg J."/>
            <person name="Griggs A."/>
            <person name="Gujja S."/>
            <person name="Hansen M."/>
            <person name="Heiman D."/>
            <person name="Howarth C."/>
            <person name="Larimer J."/>
            <person name="Lui A."/>
            <person name="MacDonald P.J.P."/>
            <person name="McCowen C."/>
            <person name="Montmayeur A."/>
            <person name="Murphy C."/>
            <person name="Neiman D."/>
            <person name="Pearson M."/>
            <person name="Priest M."/>
            <person name="Roberts A."/>
            <person name="Saif S."/>
            <person name="Shea T."/>
            <person name="Sisk P."/>
            <person name="Stolte C."/>
            <person name="Sykes S."/>
            <person name="Wortman J."/>
            <person name="Nusbaum C."/>
            <person name="Birren B."/>
        </authorList>
    </citation>
    <scope>NUCLEOTIDE SEQUENCE [LARGE SCALE GENOMIC DNA]</scope>
    <source>
        <strain evidence="2 3">F0438</strain>
    </source>
</reference>
<keyword evidence="3" id="KW-1185">Reference proteome</keyword>
<dbReference type="HOGENOM" id="CLU_196044_1_0_10"/>
<accession>H1Q3J2</accession>
<evidence type="ECO:0000256" key="1">
    <source>
        <dbReference type="SAM" id="MobiDB-lite"/>
    </source>
</evidence>
<comment type="caution">
    <text evidence="2">The sequence shown here is derived from an EMBL/GenBank/DDBJ whole genome shotgun (WGS) entry which is preliminary data.</text>
</comment>
<evidence type="ECO:0000313" key="3">
    <source>
        <dbReference type="Proteomes" id="UP000016023"/>
    </source>
</evidence>
<dbReference type="AlphaFoldDB" id="H1Q3J2"/>
<organism evidence="2 3">
    <name type="scientific">Prevotella micans F0438</name>
    <dbReference type="NCBI Taxonomy" id="883158"/>
    <lineage>
        <taxon>Bacteria</taxon>
        <taxon>Pseudomonadati</taxon>
        <taxon>Bacteroidota</taxon>
        <taxon>Bacteroidia</taxon>
        <taxon>Bacteroidales</taxon>
        <taxon>Prevotellaceae</taxon>
        <taxon>Prevotella</taxon>
    </lineage>
</organism>
<sequence>MNRKQFRKQVYIRPTIKVIVTEQGNLLFGSGQHKDAENGGSYGDAKQGIFFDDEEEYEEESTPQSWGI</sequence>